<protein>
    <submittedName>
        <fullName evidence="2">Uncharacterized protein</fullName>
    </submittedName>
</protein>
<reference evidence="3" key="2">
    <citation type="submission" date="2015-01" db="EMBL/GenBank/DDBJ databases">
        <title>Evolutionary Origins and Diversification of the Mycorrhizal Mutualists.</title>
        <authorList>
            <consortium name="DOE Joint Genome Institute"/>
            <consortium name="Mycorrhizal Genomics Consortium"/>
            <person name="Kohler A."/>
            <person name="Kuo A."/>
            <person name="Nagy L.G."/>
            <person name="Floudas D."/>
            <person name="Copeland A."/>
            <person name="Barry K.W."/>
            <person name="Cichocki N."/>
            <person name="Veneault-Fourrey C."/>
            <person name="LaButti K."/>
            <person name="Lindquist E.A."/>
            <person name="Lipzen A."/>
            <person name="Lundell T."/>
            <person name="Morin E."/>
            <person name="Murat C."/>
            <person name="Riley R."/>
            <person name="Ohm R."/>
            <person name="Sun H."/>
            <person name="Tunlid A."/>
            <person name="Henrissat B."/>
            <person name="Grigoriev I.V."/>
            <person name="Hibbett D.S."/>
            <person name="Martin F."/>
        </authorList>
    </citation>
    <scope>NUCLEOTIDE SEQUENCE [LARGE SCALE GENOMIC DNA]</scope>
    <source>
        <strain evidence="3">441</strain>
    </source>
</reference>
<dbReference type="HOGENOM" id="CLU_459345_0_0_1"/>
<dbReference type="Proteomes" id="UP000054018">
    <property type="component" value="Unassembled WGS sequence"/>
</dbReference>
<dbReference type="OrthoDB" id="2692192at2759"/>
<name>A0A0C9YUP1_9AGAM</name>
<accession>A0A0C9YUP1</accession>
<dbReference type="EMBL" id="KN833765">
    <property type="protein sequence ID" value="KIK20436.1"/>
    <property type="molecule type" value="Genomic_DNA"/>
</dbReference>
<feature type="compositionally biased region" description="Basic and acidic residues" evidence="1">
    <location>
        <begin position="30"/>
        <end position="50"/>
    </location>
</feature>
<feature type="region of interest" description="Disordered" evidence="1">
    <location>
        <begin position="1"/>
        <end position="75"/>
    </location>
</feature>
<evidence type="ECO:0000313" key="2">
    <source>
        <dbReference type="EMBL" id="KIK20436.1"/>
    </source>
</evidence>
<evidence type="ECO:0000256" key="1">
    <source>
        <dbReference type="SAM" id="MobiDB-lite"/>
    </source>
</evidence>
<evidence type="ECO:0000313" key="3">
    <source>
        <dbReference type="Proteomes" id="UP000054018"/>
    </source>
</evidence>
<gene>
    <name evidence="2" type="ORF">PISMIDRAFT_24204</name>
</gene>
<organism evidence="2 3">
    <name type="scientific">Pisolithus microcarpus 441</name>
    <dbReference type="NCBI Taxonomy" id="765257"/>
    <lineage>
        <taxon>Eukaryota</taxon>
        <taxon>Fungi</taxon>
        <taxon>Dikarya</taxon>
        <taxon>Basidiomycota</taxon>
        <taxon>Agaricomycotina</taxon>
        <taxon>Agaricomycetes</taxon>
        <taxon>Agaricomycetidae</taxon>
        <taxon>Boletales</taxon>
        <taxon>Sclerodermatineae</taxon>
        <taxon>Pisolithaceae</taxon>
        <taxon>Pisolithus</taxon>
    </lineage>
</organism>
<proteinExistence type="predicted"/>
<keyword evidence="3" id="KW-1185">Reference proteome</keyword>
<reference evidence="2 3" key="1">
    <citation type="submission" date="2014-04" db="EMBL/GenBank/DDBJ databases">
        <authorList>
            <consortium name="DOE Joint Genome Institute"/>
            <person name="Kuo A."/>
            <person name="Kohler A."/>
            <person name="Costa M.D."/>
            <person name="Nagy L.G."/>
            <person name="Floudas D."/>
            <person name="Copeland A."/>
            <person name="Barry K.W."/>
            <person name="Cichocki N."/>
            <person name="Veneault-Fourrey C."/>
            <person name="LaButti K."/>
            <person name="Lindquist E.A."/>
            <person name="Lipzen A."/>
            <person name="Lundell T."/>
            <person name="Morin E."/>
            <person name="Murat C."/>
            <person name="Sun H."/>
            <person name="Tunlid A."/>
            <person name="Henrissat B."/>
            <person name="Grigoriev I.V."/>
            <person name="Hibbett D.S."/>
            <person name="Martin F."/>
            <person name="Nordberg H.P."/>
            <person name="Cantor M.N."/>
            <person name="Hua S.X."/>
        </authorList>
    </citation>
    <scope>NUCLEOTIDE SEQUENCE [LARGE SCALE GENOMIC DNA]</scope>
    <source>
        <strain evidence="2 3">441</strain>
    </source>
</reference>
<dbReference type="AlphaFoldDB" id="A0A0C9YUP1"/>
<sequence>MDVGTCKDMEDVDEASSAKDVDASGDEDMAADKVEASMRNEDKGRGKEIPGSDEDSYQEGGQPKKTTEVKKKGRKAPLGGKKIISAVQELPMTPVQELVNHINHHMAQAMLGYALMTVMDNSDLGRGPGLEWQQVNLQNIDMKFMASFVKGMEEHSLKNCSLENALDIGIKWSVANFIQNHMDCPFIKTKLAGNQLLPTHLDLENDLFNTMMNILLQMLSVESWCKYIDTTLSMVKLDMFNALFKLFKYDHFHSCKNSKSGLSMHGIAKWYPMYAGCMLHVVRQAIHMLDFLASPVDFQDVSKDVPEGSNIPTVFKAEYHCLAAKLQKPISAVAHKVLDDKFFLDWTDQYLSHFHKGNGMNTVEYFASSILMEQQTYHKQLEEYWDVVIRRARAGTEVLPISSTAGESDYMTNVIRASMPTKLKALKHGLMQHLHPQSLLDQFPIPNKISNHVCEGITEVALWIEPFSMVAVDQKPPMWHDHVHGAENMWKEKLQSTSMDGSLTSISSLHKPAQDKLDIDTSLLGKEFVDSLVKPFKGVKPSMASKQITLPAIEDMVKSMGEMERDQSDFLKFLLDILCHILFPWMDPGHIKKL</sequence>